<evidence type="ECO:0000313" key="2">
    <source>
        <dbReference type="Proteomes" id="UP000009168"/>
    </source>
</evidence>
<keyword evidence="2" id="KW-1185">Reference proteome</keyword>
<dbReference type="GeneID" id="24438397"/>
<reference evidence="2" key="1">
    <citation type="journal article" date="2006" name="PLoS Biol.">
        <title>Macronuclear genome sequence of the ciliate Tetrahymena thermophila, a model eukaryote.</title>
        <authorList>
            <person name="Eisen J.A."/>
            <person name="Coyne R.S."/>
            <person name="Wu M."/>
            <person name="Wu D."/>
            <person name="Thiagarajan M."/>
            <person name="Wortman J.R."/>
            <person name="Badger J.H."/>
            <person name="Ren Q."/>
            <person name="Amedeo P."/>
            <person name="Jones K.M."/>
            <person name="Tallon L.J."/>
            <person name="Delcher A.L."/>
            <person name="Salzberg S.L."/>
            <person name="Silva J.C."/>
            <person name="Haas B.J."/>
            <person name="Majoros W.H."/>
            <person name="Farzad M."/>
            <person name="Carlton J.M."/>
            <person name="Smith R.K. Jr."/>
            <person name="Garg J."/>
            <person name="Pearlman R.E."/>
            <person name="Karrer K.M."/>
            <person name="Sun L."/>
            <person name="Manning G."/>
            <person name="Elde N.C."/>
            <person name="Turkewitz A.P."/>
            <person name="Asai D.J."/>
            <person name="Wilkes D.E."/>
            <person name="Wang Y."/>
            <person name="Cai H."/>
            <person name="Collins K."/>
            <person name="Stewart B.A."/>
            <person name="Lee S.R."/>
            <person name="Wilamowska K."/>
            <person name="Weinberg Z."/>
            <person name="Ruzzo W.L."/>
            <person name="Wloga D."/>
            <person name="Gaertig J."/>
            <person name="Frankel J."/>
            <person name="Tsao C.-C."/>
            <person name="Gorovsky M.A."/>
            <person name="Keeling P.J."/>
            <person name="Waller R.F."/>
            <person name="Patron N.J."/>
            <person name="Cherry J.M."/>
            <person name="Stover N.A."/>
            <person name="Krieger C.J."/>
            <person name="del Toro C."/>
            <person name="Ryder H.F."/>
            <person name="Williamson S.C."/>
            <person name="Barbeau R.A."/>
            <person name="Hamilton E.P."/>
            <person name="Orias E."/>
        </authorList>
    </citation>
    <scope>NUCLEOTIDE SEQUENCE [LARGE SCALE GENOMIC DNA]</scope>
    <source>
        <strain evidence="2">SB210</strain>
    </source>
</reference>
<organism evidence="1 2">
    <name type="scientific">Tetrahymena thermophila (strain SB210)</name>
    <dbReference type="NCBI Taxonomy" id="312017"/>
    <lineage>
        <taxon>Eukaryota</taxon>
        <taxon>Sar</taxon>
        <taxon>Alveolata</taxon>
        <taxon>Ciliophora</taxon>
        <taxon>Intramacronucleata</taxon>
        <taxon>Oligohymenophorea</taxon>
        <taxon>Hymenostomatida</taxon>
        <taxon>Tetrahymenina</taxon>
        <taxon>Tetrahymenidae</taxon>
        <taxon>Tetrahymena</taxon>
    </lineage>
</organism>
<protein>
    <submittedName>
        <fullName evidence="1">AMP-binding enzyme family protein</fullName>
    </submittedName>
</protein>
<dbReference type="KEGG" id="tet:TTHERM_000316109"/>
<dbReference type="RefSeq" id="XP_012654376.1">
    <property type="nucleotide sequence ID" value="XM_012798922.1"/>
</dbReference>
<accession>W7X6R2</accession>
<evidence type="ECO:0000313" key="1">
    <source>
        <dbReference type="EMBL" id="EWS73067.1"/>
    </source>
</evidence>
<sequence>MQVFLQKLINFYLDAGINFYKNTFISNFKLFLLKRCCKPKNITQNFSSKQLSKIENQIDKELDIFRIYKDILFLKKAVYIMLSHDQLAALQLMGCSSNFLKLDLNQLSESIKKQDDDLNYYEQQLAISLSDELQCQFSSKFLEKCENNKLNLDKIDLRILQSIQNEFIL</sequence>
<dbReference type="EMBL" id="GG662605">
    <property type="protein sequence ID" value="EWS73067.1"/>
    <property type="molecule type" value="Genomic_DNA"/>
</dbReference>
<dbReference type="Proteomes" id="UP000009168">
    <property type="component" value="Unassembled WGS sequence"/>
</dbReference>
<gene>
    <name evidence="1" type="ORF">TTHERM_000316109</name>
</gene>
<dbReference type="InParanoid" id="W7X6R2"/>
<dbReference type="AlphaFoldDB" id="W7X6R2"/>
<proteinExistence type="predicted"/>
<name>W7X6R2_TETTS</name>